<dbReference type="AlphaFoldDB" id="A0A238HA26"/>
<evidence type="ECO:0000313" key="4">
    <source>
        <dbReference type="Proteomes" id="UP000198460"/>
    </source>
</evidence>
<feature type="region of interest" description="Disordered" evidence="1">
    <location>
        <begin position="1"/>
        <end position="35"/>
    </location>
</feature>
<reference evidence="3 4" key="1">
    <citation type="submission" date="2017-04" db="EMBL/GenBank/DDBJ databases">
        <authorList>
            <person name="Afonso C.L."/>
            <person name="Miller P.J."/>
            <person name="Scott M.A."/>
            <person name="Spackman E."/>
            <person name="Goraichik I."/>
            <person name="Dimitrov K.M."/>
            <person name="Suarez D.L."/>
            <person name="Swayne D.E."/>
        </authorList>
    </citation>
    <scope>NUCLEOTIDE SEQUENCE [LARGE SCALE GENOMIC DNA]</scope>
    <source>
        <strain evidence="3">LMG 28154</strain>
    </source>
</reference>
<sequence length="66" mass="7121">MPPASHDAGGGSDRSNTNLRMTRNPQQRRTPEQISAGNKRMGLILVIVAAVFFVGAVVRQWIASTS</sequence>
<keyword evidence="2" id="KW-0472">Membrane</keyword>
<dbReference type="InterPro" id="IPR047811">
    <property type="entry name" value="CytC_ox_assmbl_put"/>
</dbReference>
<gene>
    <name evidence="3" type="ORF">BSIN_0763</name>
</gene>
<keyword evidence="2" id="KW-0812">Transmembrane</keyword>
<evidence type="ECO:0000256" key="2">
    <source>
        <dbReference type="SAM" id="Phobius"/>
    </source>
</evidence>
<evidence type="ECO:0000256" key="1">
    <source>
        <dbReference type="SAM" id="MobiDB-lite"/>
    </source>
</evidence>
<dbReference type="EMBL" id="FXAN01000083">
    <property type="protein sequence ID" value="SMG01863.1"/>
    <property type="molecule type" value="Genomic_DNA"/>
</dbReference>
<name>A0A238HA26_9BURK</name>
<evidence type="ECO:0000313" key="3">
    <source>
        <dbReference type="EMBL" id="SMG01863.1"/>
    </source>
</evidence>
<protein>
    <submittedName>
        <fullName evidence="3">Putative membrane protein</fullName>
    </submittedName>
</protein>
<proteinExistence type="predicted"/>
<accession>A0A238HA26</accession>
<dbReference type="Proteomes" id="UP000198460">
    <property type="component" value="Unassembled WGS sequence"/>
</dbReference>
<keyword evidence="2" id="KW-1133">Transmembrane helix</keyword>
<feature type="compositionally biased region" description="Polar residues" evidence="1">
    <location>
        <begin position="13"/>
        <end position="35"/>
    </location>
</feature>
<organism evidence="3 4">
    <name type="scientific">Burkholderia singularis</name>
    <dbReference type="NCBI Taxonomy" id="1503053"/>
    <lineage>
        <taxon>Bacteria</taxon>
        <taxon>Pseudomonadati</taxon>
        <taxon>Pseudomonadota</taxon>
        <taxon>Betaproteobacteria</taxon>
        <taxon>Burkholderiales</taxon>
        <taxon>Burkholderiaceae</taxon>
        <taxon>Burkholderia</taxon>
        <taxon>pseudomallei group</taxon>
    </lineage>
</organism>
<dbReference type="NCBIfam" id="NF038351">
    <property type="entry name" value="cyt_ox_assem_30"/>
    <property type="match status" value="1"/>
</dbReference>
<feature type="transmembrane region" description="Helical" evidence="2">
    <location>
        <begin position="43"/>
        <end position="62"/>
    </location>
</feature>